<keyword evidence="3" id="KW-0812">Transmembrane</keyword>
<dbReference type="InterPro" id="IPR035969">
    <property type="entry name" value="Rab-GAP_TBC_sf"/>
</dbReference>
<dbReference type="FunFam" id="1.10.8.1310:FF:000001">
    <property type="entry name" value="TBC1 domain family, member 20"/>
    <property type="match status" value="1"/>
</dbReference>
<dbReference type="EMBL" id="VCHE01000014">
    <property type="protein sequence ID" value="KAB2577984.1"/>
    <property type="molecule type" value="Genomic_DNA"/>
</dbReference>
<dbReference type="Gene3D" id="1.10.8.1310">
    <property type="match status" value="1"/>
</dbReference>
<dbReference type="SUPFAM" id="SSF47923">
    <property type="entry name" value="Ypt/Rab-GAP domain of gyp1p"/>
    <property type="match status" value="2"/>
</dbReference>
<evidence type="ECO:0000256" key="1">
    <source>
        <dbReference type="ARBA" id="ARBA00022468"/>
    </source>
</evidence>
<dbReference type="FunFam" id="1.10.472.80:FF:000060">
    <property type="entry name" value="TBC domain protein, putative"/>
    <property type="match status" value="1"/>
</dbReference>
<evidence type="ECO:0000256" key="2">
    <source>
        <dbReference type="SAM" id="MobiDB-lite"/>
    </source>
</evidence>
<evidence type="ECO:0000313" key="6">
    <source>
        <dbReference type="Proteomes" id="UP000325902"/>
    </source>
</evidence>
<evidence type="ECO:0000256" key="3">
    <source>
        <dbReference type="SAM" id="Phobius"/>
    </source>
</evidence>
<accession>A0A5N5DMD0</accession>
<dbReference type="Pfam" id="PF00566">
    <property type="entry name" value="RabGAP-TBC"/>
    <property type="match status" value="1"/>
</dbReference>
<dbReference type="Gene3D" id="1.10.472.80">
    <property type="entry name" value="Ypt/Rab-GAP domain of gyp1p, domain 3"/>
    <property type="match status" value="1"/>
</dbReference>
<dbReference type="Proteomes" id="UP000325902">
    <property type="component" value="Unassembled WGS sequence"/>
</dbReference>
<dbReference type="OrthoDB" id="206700at2759"/>
<organism evidence="5 6">
    <name type="scientific">Lasiodiplodia theobromae</name>
    <dbReference type="NCBI Taxonomy" id="45133"/>
    <lineage>
        <taxon>Eukaryota</taxon>
        <taxon>Fungi</taxon>
        <taxon>Dikarya</taxon>
        <taxon>Ascomycota</taxon>
        <taxon>Pezizomycotina</taxon>
        <taxon>Dothideomycetes</taxon>
        <taxon>Dothideomycetes incertae sedis</taxon>
        <taxon>Botryosphaeriales</taxon>
        <taxon>Botryosphaeriaceae</taxon>
        <taxon>Lasiodiplodia</taxon>
    </lineage>
</organism>
<comment type="caution">
    <text evidence="5">The sequence shown here is derived from an EMBL/GenBank/DDBJ whole genome shotgun (WGS) entry which is preliminary data.</text>
</comment>
<keyword evidence="6" id="KW-1185">Reference proteome</keyword>
<dbReference type="PANTHER" id="PTHR20913:SF7">
    <property type="entry name" value="RE60063P"/>
    <property type="match status" value="1"/>
</dbReference>
<gene>
    <name evidence="5" type="primary">TBC1D20</name>
    <name evidence="5" type="ORF">DBV05_g3333</name>
</gene>
<dbReference type="GO" id="GO:0005096">
    <property type="term" value="F:GTPase activator activity"/>
    <property type="evidence" value="ECO:0007669"/>
    <property type="project" value="UniProtKB-KW"/>
</dbReference>
<evidence type="ECO:0000259" key="4">
    <source>
        <dbReference type="PROSITE" id="PS50086"/>
    </source>
</evidence>
<name>A0A5N5DMD0_9PEZI</name>
<evidence type="ECO:0000313" key="5">
    <source>
        <dbReference type="EMBL" id="KAB2577984.1"/>
    </source>
</evidence>
<dbReference type="PROSITE" id="PS50086">
    <property type="entry name" value="TBC_RABGAP"/>
    <property type="match status" value="1"/>
</dbReference>
<keyword evidence="3" id="KW-0472">Membrane</keyword>
<dbReference type="PANTHER" id="PTHR20913">
    <property type="entry name" value="TBC1 DOMAIN FAMILY MEMBER 20/GTPASE"/>
    <property type="match status" value="1"/>
</dbReference>
<proteinExistence type="predicted"/>
<sequence>MHQHHSSARLSRRNSVTADAFGWSLRAKAAALDPPPNAANLRSSKAPPMSAHDELHLAPADDEKHAPPEPEPAQPQRDRRDSDAWADLKAAQIRSACRDADVDTLTRLATSKGGLLSDRLRRDAWPLLLGSLPDTHSDTDWSDLQPHHDEDQVKLDVNRSFVYYPKDQSEQQIEERKEELFDVIAQILRRHPRLCYFQGYHDIVQVFLLVLGSDLAVPAVTRLSLLRIRDFMLPSLDAAIAHLKLLPSILYTADPALYAHLRPAEPFFALAATITMFAHDIQEYGDIARLFDFLLAREAAFSVYLFASIILTRKDELLEISPDDTDVLHVTLQNLPKPLDLEGLISSTVELFTKTPPESLPYGAWRAISPYSVLRTTREPRALTTQTLEQGEELFAKHEEQIRRANIYKARVTAIKRGLWRYRRPAGGFAMAIAVGVLAWWLGRSDHGATYLSTIRQTLYIFFGQYR</sequence>
<dbReference type="SMART" id="SM00164">
    <property type="entry name" value="TBC"/>
    <property type="match status" value="1"/>
</dbReference>
<keyword evidence="3" id="KW-1133">Transmembrane helix</keyword>
<feature type="transmembrane region" description="Helical" evidence="3">
    <location>
        <begin position="426"/>
        <end position="443"/>
    </location>
</feature>
<dbReference type="GO" id="GO:0006888">
    <property type="term" value="P:endoplasmic reticulum to Golgi vesicle-mediated transport"/>
    <property type="evidence" value="ECO:0007669"/>
    <property type="project" value="TreeGrafter"/>
</dbReference>
<feature type="region of interest" description="Disordered" evidence="2">
    <location>
        <begin position="60"/>
        <end position="84"/>
    </location>
</feature>
<protein>
    <submittedName>
        <fullName evidence="5">TBC1 domain family member 20</fullName>
    </submittedName>
</protein>
<dbReference type="AlphaFoldDB" id="A0A5N5DMD0"/>
<feature type="domain" description="Rab-GAP TBC" evidence="4">
    <location>
        <begin position="115"/>
        <end position="298"/>
    </location>
</feature>
<dbReference type="InterPro" id="IPR045913">
    <property type="entry name" value="TBC20/Gyp8-like"/>
</dbReference>
<reference evidence="5 6" key="1">
    <citation type="journal article" date="2019" name="Sci. Rep.">
        <title>A multi-omics analysis of the grapevine pathogen Lasiodiplodia theobromae reveals that temperature affects the expression of virulence- and pathogenicity-related genes.</title>
        <authorList>
            <person name="Felix C."/>
            <person name="Meneses R."/>
            <person name="Goncalves M.F.M."/>
            <person name="Tilleman L."/>
            <person name="Duarte A.S."/>
            <person name="Jorrin-Novo J.V."/>
            <person name="Van de Peer Y."/>
            <person name="Deforce D."/>
            <person name="Van Nieuwerburgh F."/>
            <person name="Esteves A.C."/>
            <person name="Alves A."/>
        </authorList>
    </citation>
    <scope>NUCLEOTIDE SEQUENCE [LARGE SCALE GENOMIC DNA]</scope>
    <source>
        <strain evidence="5 6">LA-SOL3</strain>
    </source>
</reference>
<dbReference type="InterPro" id="IPR000195">
    <property type="entry name" value="Rab-GAP-TBC_dom"/>
</dbReference>
<keyword evidence="1" id="KW-0343">GTPase activation</keyword>
<dbReference type="GO" id="GO:0005789">
    <property type="term" value="C:endoplasmic reticulum membrane"/>
    <property type="evidence" value="ECO:0007669"/>
    <property type="project" value="TreeGrafter"/>
</dbReference>